<dbReference type="Proteomes" id="UP001209318">
    <property type="component" value="Unassembled WGS sequence"/>
</dbReference>
<dbReference type="InterPro" id="IPR040549">
    <property type="entry name" value="DUF5613"/>
</dbReference>
<dbReference type="CDD" id="cd04301">
    <property type="entry name" value="NAT_SF"/>
    <property type="match status" value="1"/>
</dbReference>
<gene>
    <name evidence="2" type="ORF">OEV98_14455</name>
</gene>
<reference evidence="2" key="1">
    <citation type="submission" date="2022-10" db="EMBL/GenBank/DDBJ databases">
        <title>Description of Fervidibacillus gen. nov. in the family Fervidibacillaceae fam. nov. with two species, Fervidibacillus albus sp. nov., and Fervidibacillus halotolerans sp. nov., isolated from tidal flat sediments.</title>
        <authorList>
            <person name="Kwon K.K."/>
            <person name="Yang S.-H."/>
        </authorList>
    </citation>
    <scope>NUCLEOTIDE SEQUENCE</scope>
    <source>
        <strain evidence="2">JCM 19140</strain>
    </source>
</reference>
<dbReference type="InterPro" id="IPR016181">
    <property type="entry name" value="Acyl_CoA_acyltransferase"/>
</dbReference>
<dbReference type="InterPro" id="IPR000182">
    <property type="entry name" value="GNAT_dom"/>
</dbReference>
<evidence type="ECO:0000259" key="1">
    <source>
        <dbReference type="PROSITE" id="PS51186"/>
    </source>
</evidence>
<proteinExistence type="predicted"/>
<dbReference type="EC" id="2.3.1.-" evidence="2"/>
<keyword evidence="2" id="KW-0808">Transferase</keyword>
<feature type="domain" description="N-acetyltransferase" evidence="1">
    <location>
        <begin position="116"/>
        <end position="252"/>
    </location>
</feature>
<dbReference type="AlphaFoldDB" id="A0AAE3LPA7"/>
<organism evidence="2 3">
    <name type="scientific">Perspicuibacillus lycopersici</name>
    <dbReference type="NCBI Taxonomy" id="1325689"/>
    <lineage>
        <taxon>Bacteria</taxon>
        <taxon>Bacillati</taxon>
        <taxon>Bacillota</taxon>
        <taxon>Bacilli</taxon>
        <taxon>Bacillales</taxon>
        <taxon>Bacillaceae</taxon>
        <taxon>Perspicuibacillus</taxon>
    </lineage>
</organism>
<dbReference type="GO" id="GO:0016747">
    <property type="term" value="F:acyltransferase activity, transferring groups other than amino-acyl groups"/>
    <property type="evidence" value="ECO:0007669"/>
    <property type="project" value="InterPro"/>
</dbReference>
<dbReference type="EMBL" id="JAOUSF010000005">
    <property type="protein sequence ID" value="MCU9614742.1"/>
    <property type="molecule type" value="Genomic_DNA"/>
</dbReference>
<dbReference type="SUPFAM" id="SSF55729">
    <property type="entry name" value="Acyl-CoA N-acyltransferases (Nat)"/>
    <property type="match status" value="1"/>
</dbReference>
<accession>A0AAE3LPA7</accession>
<evidence type="ECO:0000313" key="3">
    <source>
        <dbReference type="Proteomes" id="UP001209318"/>
    </source>
</evidence>
<dbReference type="RefSeq" id="WP_263074065.1">
    <property type="nucleotide sequence ID" value="NZ_JAOUSF010000005.1"/>
</dbReference>
<dbReference type="Pfam" id="PF18467">
    <property type="entry name" value="DUF5613"/>
    <property type="match status" value="1"/>
</dbReference>
<keyword evidence="3" id="KW-1185">Reference proteome</keyword>
<evidence type="ECO:0000313" key="2">
    <source>
        <dbReference type="EMBL" id="MCU9614742.1"/>
    </source>
</evidence>
<protein>
    <submittedName>
        <fullName evidence="2">GNAT family N-acetyltransferase</fullName>
        <ecNumber evidence="2">2.3.1.-</ecNumber>
    </submittedName>
</protein>
<name>A0AAE3LPA7_9BACI</name>
<dbReference type="PROSITE" id="PS51186">
    <property type="entry name" value="GNAT"/>
    <property type="match status" value="1"/>
</dbReference>
<keyword evidence="2" id="KW-0012">Acyltransferase</keyword>
<dbReference type="Pfam" id="PF00583">
    <property type="entry name" value="Acetyltransf_1"/>
    <property type="match status" value="1"/>
</dbReference>
<comment type="caution">
    <text evidence="2">The sequence shown here is derived from an EMBL/GenBank/DDBJ whole genome shotgun (WGS) entry which is preliminary data.</text>
</comment>
<dbReference type="Gene3D" id="3.40.630.30">
    <property type="match status" value="1"/>
</dbReference>
<sequence>MDKITFSNIHSYGKVIDENTLYKHIHFPEMLIMYDSNYIDFKQMPTVQEFEETALFLRSYHQKYGQNHVKFYLPENEKPTDELLHYFQADQYEIGFYELYSIQPDQFPSLAVNSDISIQAVSNQSLTEYLQLQFEIDSQFGLEFATQKSMLHKQNFANNNVLQIIAYYKEKPVGTVDVFLSKDIAEIDSFTVLDSFQKKGIGSHMQKFIMERFPQHTICLVADGEDTPREMYKKQNYQYIGYKYEAFKLFFD</sequence>